<dbReference type="AlphaFoldDB" id="A0A482VZT5"/>
<gene>
    <name evidence="1" type="ORF">BDFB_014829</name>
</gene>
<reference evidence="1 2" key="1">
    <citation type="submission" date="2017-03" db="EMBL/GenBank/DDBJ databases">
        <title>Genome of the blue death feigning beetle - Asbolus verrucosus.</title>
        <authorList>
            <person name="Rider S.D."/>
        </authorList>
    </citation>
    <scope>NUCLEOTIDE SEQUENCE [LARGE SCALE GENOMIC DNA]</scope>
    <source>
        <strain evidence="1">Butters</strain>
        <tissue evidence="1">Head and leg muscle</tissue>
    </source>
</reference>
<comment type="caution">
    <text evidence="1">The sequence shown here is derived from an EMBL/GenBank/DDBJ whole genome shotgun (WGS) entry which is preliminary data.</text>
</comment>
<proteinExistence type="predicted"/>
<accession>A0A482VZT5</accession>
<protein>
    <submittedName>
        <fullName evidence="1">Uncharacterized protein</fullName>
    </submittedName>
</protein>
<evidence type="ECO:0000313" key="2">
    <source>
        <dbReference type="Proteomes" id="UP000292052"/>
    </source>
</evidence>
<keyword evidence="2" id="KW-1185">Reference proteome</keyword>
<sequence length="49" mass="5948">MQHCDQKMFLIVDFFFNREMKIAPFKWWNQSIPLAIYLGLSYPDGYTRS</sequence>
<evidence type="ECO:0000313" key="1">
    <source>
        <dbReference type="EMBL" id="RZC37847.1"/>
    </source>
</evidence>
<organism evidence="1 2">
    <name type="scientific">Asbolus verrucosus</name>
    <name type="common">Desert ironclad beetle</name>
    <dbReference type="NCBI Taxonomy" id="1661398"/>
    <lineage>
        <taxon>Eukaryota</taxon>
        <taxon>Metazoa</taxon>
        <taxon>Ecdysozoa</taxon>
        <taxon>Arthropoda</taxon>
        <taxon>Hexapoda</taxon>
        <taxon>Insecta</taxon>
        <taxon>Pterygota</taxon>
        <taxon>Neoptera</taxon>
        <taxon>Endopterygota</taxon>
        <taxon>Coleoptera</taxon>
        <taxon>Polyphaga</taxon>
        <taxon>Cucujiformia</taxon>
        <taxon>Tenebrionidae</taxon>
        <taxon>Pimeliinae</taxon>
        <taxon>Asbolus</taxon>
    </lineage>
</organism>
<name>A0A482VZT5_ASBVE</name>
<dbReference type="Proteomes" id="UP000292052">
    <property type="component" value="Unassembled WGS sequence"/>
</dbReference>
<dbReference type="EMBL" id="QDEB01048642">
    <property type="protein sequence ID" value="RZC37847.1"/>
    <property type="molecule type" value="Genomic_DNA"/>
</dbReference>